<organism evidence="1 2">
    <name type="scientific">Penicillium nalgiovense</name>
    <dbReference type="NCBI Taxonomy" id="60175"/>
    <lineage>
        <taxon>Eukaryota</taxon>
        <taxon>Fungi</taxon>
        <taxon>Dikarya</taxon>
        <taxon>Ascomycota</taxon>
        <taxon>Pezizomycotina</taxon>
        <taxon>Eurotiomycetes</taxon>
        <taxon>Eurotiomycetidae</taxon>
        <taxon>Eurotiales</taxon>
        <taxon>Aspergillaceae</taxon>
        <taxon>Penicillium</taxon>
    </lineage>
</organism>
<dbReference type="AlphaFoldDB" id="A0A9W4HFC1"/>
<evidence type="ECO:0000313" key="1">
    <source>
        <dbReference type="EMBL" id="CAG7994051.1"/>
    </source>
</evidence>
<evidence type="ECO:0000313" key="2">
    <source>
        <dbReference type="Proteomes" id="UP001153461"/>
    </source>
</evidence>
<dbReference type="PANTHER" id="PTHR35186:SF4">
    <property type="entry name" value="PRION-INHIBITION AND PROPAGATION HELO DOMAIN-CONTAINING PROTEIN"/>
    <property type="match status" value="1"/>
</dbReference>
<dbReference type="OrthoDB" id="512920at2759"/>
<dbReference type="Proteomes" id="UP001153461">
    <property type="component" value="Unassembled WGS sequence"/>
</dbReference>
<name>A0A9W4HFC1_PENNA</name>
<comment type="caution">
    <text evidence="1">The sequence shown here is derived from an EMBL/GenBank/DDBJ whole genome shotgun (WGS) entry which is preliminary data.</text>
</comment>
<protein>
    <submittedName>
        <fullName evidence="1">Uncharacterized protein</fullName>
    </submittedName>
</protein>
<accession>A0A9W4HFC1</accession>
<dbReference type="EMBL" id="CAJVNV010000046">
    <property type="protein sequence ID" value="CAG7994051.1"/>
    <property type="molecule type" value="Genomic_DNA"/>
</dbReference>
<proteinExistence type="predicted"/>
<sequence length="123" mass="13895">MMNGDENIKLKATPALIRSEILFPLGLALVELSLCQTLESLRTLEDGDHIEAHTDLKTAARHLSSVEMESGEEYGRVVERCLFWPGIKESTLDNEQMQDEVFQLIVLSLMGNLKNFEARSRMS</sequence>
<dbReference type="PANTHER" id="PTHR35186">
    <property type="entry name" value="ANK_REP_REGION DOMAIN-CONTAINING PROTEIN"/>
    <property type="match status" value="1"/>
</dbReference>
<gene>
    <name evidence="1" type="ORF">PNAL_LOCUS1687</name>
</gene>
<reference evidence="1" key="1">
    <citation type="submission" date="2021-07" db="EMBL/GenBank/DDBJ databases">
        <authorList>
            <person name="Branca A.L. A."/>
        </authorList>
    </citation>
    <scope>NUCLEOTIDE SEQUENCE</scope>
</reference>